<dbReference type="PANTHER" id="PTHR43191:SF7">
    <property type="entry name" value="OBP33PEP LIKE PROTEIN"/>
    <property type="match status" value="1"/>
</dbReference>
<dbReference type="GO" id="GO:0003723">
    <property type="term" value="F:RNA binding"/>
    <property type="evidence" value="ECO:0007669"/>
    <property type="project" value="InterPro"/>
</dbReference>
<evidence type="ECO:0000313" key="5">
    <source>
        <dbReference type="Proteomes" id="UP000277424"/>
    </source>
</evidence>
<reference evidence="4 5" key="1">
    <citation type="submission" date="2018-10" db="EMBL/GenBank/DDBJ databases">
        <title>Comparative analysis of microorganisms from saline springs in Andes Mountain Range, Colombia.</title>
        <authorList>
            <person name="Rubin E."/>
        </authorList>
    </citation>
    <scope>NUCLEOTIDE SEQUENCE [LARGE SCALE GENOMIC DNA]</scope>
    <source>
        <strain evidence="4 5">USBA 36</strain>
    </source>
</reference>
<evidence type="ECO:0000256" key="2">
    <source>
        <dbReference type="ARBA" id="ARBA00022679"/>
    </source>
</evidence>
<comment type="caution">
    <text evidence="4">The sequence shown here is derived from an EMBL/GenBank/DDBJ whole genome shotgun (WGS) entry which is preliminary data.</text>
</comment>
<dbReference type="GO" id="GO:0032259">
    <property type="term" value="P:methylation"/>
    <property type="evidence" value="ECO:0007669"/>
    <property type="project" value="UniProtKB-KW"/>
</dbReference>
<name>A0A420WR57_9PROT</name>
<dbReference type="CDD" id="cd18098">
    <property type="entry name" value="SpoU-like"/>
    <property type="match status" value="1"/>
</dbReference>
<feature type="domain" description="tRNA/rRNA methyltransferase SpoU type" evidence="3">
    <location>
        <begin position="7"/>
        <end position="139"/>
    </location>
</feature>
<evidence type="ECO:0000259" key="3">
    <source>
        <dbReference type="Pfam" id="PF00588"/>
    </source>
</evidence>
<dbReference type="Gene3D" id="3.40.1280.10">
    <property type="match status" value="1"/>
</dbReference>
<dbReference type="GO" id="GO:0006396">
    <property type="term" value="P:RNA processing"/>
    <property type="evidence" value="ECO:0007669"/>
    <property type="project" value="InterPro"/>
</dbReference>
<sequence>MKGYFAIGVQGLSKAQNAGTLFRTAHAFGASFVFTVGESYDRKKLNQSDTSNTLRNLPYYRFDGPRDFRLPDGCTLVGVELVEEAVALPSFRHPRQAAYILGPERNSLDPEIVGLCDHVVQIPMKFCVNVGIAGAIVMYDRLISLGRFAPRPTMPGGPAEPLPEPVFGAPLWMKKQRRRERLAAEEGVGRTD</sequence>
<accession>A0A420WR57</accession>
<protein>
    <submittedName>
        <fullName evidence="4">SpoU rRNA methylase family protein</fullName>
    </submittedName>
</protein>
<keyword evidence="2" id="KW-0808">Transferase</keyword>
<dbReference type="SUPFAM" id="SSF75217">
    <property type="entry name" value="alpha/beta knot"/>
    <property type="match status" value="1"/>
</dbReference>
<dbReference type="RefSeq" id="WP_121218488.1">
    <property type="nucleotide sequence ID" value="NZ_RBIG01000001.1"/>
</dbReference>
<evidence type="ECO:0000313" key="4">
    <source>
        <dbReference type="EMBL" id="RKQ73537.1"/>
    </source>
</evidence>
<organism evidence="4 5">
    <name type="scientific">Oceanibaculum indicum</name>
    <dbReference type="NCBI Taxonomy" id="526216"/>
    <lineage>
        <taxon>Bacteria</taxon>
        <taxon>Pseudomonadati</taxon>
        <taxon>Pseudomonadota</taxon>
        <taxon>Alphaproteobacteria</taxon>
        <taxon>Rhodospirillales</taxon>
        <taxon>Oceanibaculaceae</taxon>
        <taxon>Oceanibaculum</taxon>
    </lineage>
</organism>
<dbReference type="PANTHER" id="PTHR43191">
    <property type="entry name" value="RRNA METHYLTRANSFERASE 3"/>
    <property type="match status" value="1"/>
</dbReference>
<dbReference type="AlphaFoldDB" id="A0A420WR57"/>
<dbReference type="OrthoDB" id="4578643at2"/>
<dbReference type="InterPro" id="IPR001537">
    <property type="entry name" value="SpoU_MeTrfase"/>
</dbReference>
<dbReference type="GO" id="GO:0008173">
    <property type="term" value="F:RNA methyltransferase activity"/>
    <property type="evidence" value="ECO:0007669"/>
    <property type="project" value="InterPro"/>
</dbReference>
<dbReference type="EMBL" id="RBIG01000001">
    <property type="protein sequence ID" value="RKQ73537.1"/>
    <property type="molecule type" value="Genomic_DNA"/>
</dbReference>
<dbReference type="Proteomes" id="UP000277424">
    <property type="component" value="Unassembled WGS sequence"/>
</dbReference>
<dbReference type="Pfam" id="PF00588">
    <property type="entry name" value="SpoU_methylase"/>
    <property type="match status" value="1"/>
</dbReference>
<dbReference type="InterPro" id="IPR029026">
    <property type="entry name" value="tRNA_m1G_MTases_N"/>
</dbReference>
<gene>
    <name evidence="4" type="ORF">BCL74_1326</name>
</gene>
<keyword evidence="1 4" id="KW-0489">Methyltransferase</keyword>
<evidence type="ECO:0000256" key="1">
    <source>
        <dbReference type="ARBA" id="ARBA00022603"/>
    </source>
</evidence>
<dbReference type="InterPro" id="IPR051259">
    <property type="entry name" value="rRNA_Methyltransferase"/>
</dbReference>
<proteinExistence type="predicted"/>
<dbReference type="InterPro" id="IPR029028">
    <property type="entry name" value="Alpha/beta_knot_MTases"/>
</dbReference>